<evidence type="ECO:0000259" key="7">
    <source>
        <dbReference type="PROSITE" id="PS51065"/>
    </source>
</evidence>
<evidence type="ECO:0000313" key="9">
    <source>
        <dbReference type="Proteomes" id="UP001295444"/>
    </source>
</evidence>
<dbReference type="PANTHER" id="PTHR12429">
    <property type="entry name" value="NEURALIZED"/>
    <property type="match status" value="1"/>
</dbReference>
<evidence type="ECO:0000256" key="3">
    <source>
        <dbReference type="ARBA" id="ARBA00022771"/>
    </source>
</evidence>
<keyword evidence="3 5" id="KW-0863">Zinc-finger</keyword>
<dbReference type="InterPro" id="IPR006573">
    <property type="entry name" value="NHR_dom"/>
</dbReference>
<dbReference type="GO" id="GO:0005886">
    <property type="term" value="C:plasma membrane"/>
    <property type="evidence" value="ECO:0007669"/>
    <property type="project" value="TreeGrafter"/>
</dbReference>
<evidence type="ECO:0000313" key="8">
    <source>
        <dbReference type="EMBL" id="CAH2274829.1"/>
    </source>
</evidence>
<evidence type="ECO:0000259" key="6">
    <source>
        <dbReference type="PROSITE" id="PS50089"/>
    </source>
</evidence>
<dbReference type="PROSITE" id="PS51065">
    <property type="entry name" value="NHR"/>
    <property type="match status" value="1"/>
</dbReference>
<dbReference type="EMBL" id="OW240914">
    <property type="protein sequence ID" value="CAH2274829.1"/>
    <property type="molecule type" value="Genomic_DNA"/>
</dbReference>
<dbReference type="Proteomes" id="UP001295444">
    <property type="component" value="Chromosome 03"/>
</dbReference>
<keyword evidence="9" id="KW-1185">Reference proteome</keyword>
<name>A0AAD1RMJ3_PELCU</name>
<evidence type="ECO:0000256" key="4">
    <source>
        <dbReference type="ARBA" id="ARBA00022833"/>
    </source>
</evidence>
<accession>A0AAD1RMJ3</accession>
<dbReference type="PANTHER" id="PTHR12429:SF37">
    <property type="entry name" value="E3 UBIQUITIN-PROTEIN LIGASE NEURL3"/>
    <property type="match status" value="1"/>
</dbReference>
<dbReference type="GO" id="GO:0014069">
    <property type="term" value="C:postsynaptic density"/>
    <property type="evidence" value="ECO:0007669"/>
    <property type="project" value="TreeGrafter"/>
</dbReference>
<dbReference type="Gene3D" id="2.60.120.920">
    <property type="match status" value="1"/>
</dbReference>
<dbReference type="GO" id="GO:0045746">
    <property type="term" value="P:negative regulation of Notch signaling pathway"/>
    <property type="evidence" value="ECO:0007669"/>
    <property type="project" value="TreeGrafter"/>
</dbReference>
<feature type="domain" description="NHR" evidence="7">
    <location>
        <begin position="11"/>
        <end position="168"/>
    </location>
</feature>
<dbReference type="GO" id="GO:0008270">
    <property type="term" value="F:zinc ion binding"/>
    <property type="evidence" value="ECO:0007669"/>
    <property type="project" value="UniProtKB-KW"/>
</dbReference>
<sequence length="280" mass="31124">MGVCLSSEPEGISFNPRVRGQHISWGRCLHHAERCHSFQNGLLFSDRPLRPQEKLWVRIVKDDPRWYGGLRLGFTSVDPDSLNPAALPPFACPNLTILNGYWAICIPEELSKIGALISLWVNRKGQALCQRKEDPQPIVLFDGLPRNMPLWAIVDVYGQTKAVQLIDSSKGKLPCPCTCVTNKVSQSQTVCRTPKGSSYTCGSSPSNSNMTSHSESLNFPLYLEDDPYCVICQDSTSDTMLVPCGHRCFCKSCALKVHEQNSSCPLCRQTIHCLQNVDPV</sequence>
<keyword evidence="8" id="KW-0436">Ligase</keyword>
<dbReference type="Pfam" id="PF07177">
    <property type="entry name" value="Neuralized"/>
    <property type="match status" value="1"/>
</dbReference>
<gene>
    <name evidence="8" type="ORF">PECUL_23A015346</name>
</gene>
<evidence type="ECO:0000256" key="1">
    <source>
        <dbReference type="ARBA" id="ARBA00022723"/>
    </source>
</evidence>
<dbReference type="SMART" id="SM00588">
    <property type="entry name" value="NEUZ"/>
    <property type="match status" value="1"/>
</dbReference>
<dbReference type="AlphaFoldDB" id="A0AAD1RMJ3"/>
<dbReference type="FunFam" id="2.60.120.920:FF:000005">
    <property type="entry name" value="Putative E3 ubiquitin-protein ligase NEURL1B"/>
    <property type="match status" value="1"/>
</dbReference>
<dbReference type="GO" id="GO:0016874">
    <property type="term" value="F:ligase activity"/>
    <property type="evidence" value="ECO:0007669"/>
    <property type="project" value="UniProtKB-KW"/>
</dbReference>
<dbReference type="Gene3D" id="3.30.40.10">
    <property type="entry name" value="Zinc/RING finger domain, C3HC4 (zinc finger)"/>
    <property type="match status" value="1"/>
</dbReference>
<dbReference type="InterPro" id="IPR043136">
    <property type="entry name" value="B30.2/SPRY_sf"/>
</dbReference>
<dbReference type="Pfam" id="PF13920">
    <property type="entry name" value="zf-C3HC4_3"/>
    <property type="match status" value="1"/>
</dbReference>
<dbReference type="SUPFAM" id="SSF57850">
    <property type="entry name" value="RING/U-box"/>
    <property type="match status" value="1"/>
</dbReference>
<organism evidence="8 9">
    <name type="scientific">Pelobates cultripes</name>
    <name type="common">Western spadefoot toad</name>
    <dbReference type="NCBI Taxonomy" id="61616"/>
    <lineage>
        <taxon>Eukaryota</taxon>
        <taxon>Metazoa</taxon>
        <taxon>Chordata</taxon>
        <taxon>Craniata</taxon>
        <taxon>Vertebrata</taxon>
        <taxon>Euteleostomi</taxon>
        <taxon>Amphibia</taxon>
        <taxon>Batrachia</taxon>
        <taxon>Anura</taxon>
        <taxon>Pelobatoidea</taxon>
        <taxon>Pelobatidae</taxon>
        <taxon>Pelobates</taxon>
    </lineage>
</organism>
<evidence type="ECO:0000256" key="2">
    <source>
        <dbReference type="ARBA" id="ARBA00022737"/>
    </source>
</evidence>
<keyword evidence="1" id="KW-0479">Metal-binding</keyword>
<dbReference type="InterPro" id="IPR037962">
    <property type="entry name" value="Neuralized"/>
</dbReference>
<proteinExistence type="predicted"/>
<dbReference type="InterPro" id="IPR001841">
    <property type="entry name" value="Znf_RING"/>
</dbReference>
<reference evidence="8" key="1">
    <citation type="submission" date="2022-03" db="EMBL/GenBank/DDBJ databases">
        <authorList>
            <person name="Alioto T."/>
            <person name="Alioto T."/>
            <person name="Gomez Garrido J."/>
        </authorList>
    </citation>
    <scope>NUCLEOTIDE SEQUENCE</scope>
</reference>
<keyword evidence="2" id="KW-0677">Repeat</keyword>
<keyword evidence="4" id="KW-0862">Zinc</keyword>
<dbReference type="PROSITE" id="PS50089">
    <property type="entry name" value="ZF_RING_2"/>
    <property type="match status" value="1"/>
</dbReference>
<dbReference type="SMART" id="SM00184">
    <property type="entry name" value="RING"/>
    <property type="match status" value="1"/>
</dbReference>
<evidence type="ECO:0000256" key="5">
    <source>
        <dbReference type="PROSITE-ProRule" id="PRU00175"/>
    </source>
</evidence>
<feature type="domain" description="RING-type" evidence="6">
    <location>
        <begin position="229"/>
        <end position="268"/>
    </location>
</feature>
<dbReference type="InterPro" id="IPR013083">
    <property type="entry name" value="Znf_RING/FYVE/PHD"/>
</dbReference>
<dbReference type="GO" id="GO:0061630">
    <property type="term" value="F:ubiquitin protein ligase activity"/>
    <property type="evidence" value="ECO:0007669"/>
    <property type="project" value="TreeGrafter"/>
</dbReference>
<protein>
    <submittedName>
        <fullName evidence="8">E3 ubiquitin- ligase NEURL3</fullName>
    </submittedName>
</protein>